<keyword evidence="3" id="KW-1185">Reference proteome</keyword>
<reference evidence="2 3" key="2">
    <citation type="submission" date="2018-11" db="EMBL/GenBank/DDBJ databases">
        <authorList>
            <consortium name="Pathogen Informatics"/>
        </authorList>
    </citation>
    <scope>NUCLEOTIDE SEQUENCE [LARGE SCALE GENOMIC DNA]</scope>
</reference>
<dbReference type="AlphaFoldDB" id="A0A183U153"/>
<name>A0A183U153_TOXCA</name>
<sequence length="92" mass="10126">MKYRSEPIADSRLKPINGCRKVMRIGQVCVGVWCCGTIGSMCAYMAAWKFVQSAHENRCVAAKMPWLLHFAIIGSCAPPSTAMRSANSTMQL</sequence>
<dbReference type="EMBL" id="UYWY01002107">
    <property type="protein sequence ID" value="VDM27705.1"/>
    <property type="molecule type" value="Genomic_DNA"/>
</dbReference>
<evidence type="ECO:0000313" key="4">
    <source>
        <dbReference type="WBParaSite" id="TCNE_0000222301-mRNA-1"/>
    </source>
</evidence>
<dbReference type="Proteomes" id="UP000050794">
    <property type="component" value="Unassembled WGS sequence"/>
</dbReference>
<keyword evidence="1" id="KW-0812">Transmembrane</keyword>
<evidence type="ECO:0000313" key="2">
    <source>
        <dbReference type="EMBL" id="VDM27705.1"/>
    </source>
</evidence>
<feature type="transmembrane region" description="Helical" evidence="1">
    <location>
        <begin position="21"/>
        <end position="46"/>
    </location>
</feature>
<dbReference type="WBParaSite" id="TCNE_0000222301-mRNA-1">
    <property type="protein sequence ID" value="TCNE_0000222301-mRNA-1"/>
    <property type="gene ID" value="TCNE_0000222301"/>
</dbReference>
<reference evidence="4" key="1">
    <citation type="submission" date="2016-06" db="UniProtKB">
        <authorList>
            <consortium name="WormBaseParasite"/>
        </authorList>
    </citation>
    <scope>IDENTIFICATION</scope>
</reference>
<protein>
    <submittedName>
        <fullName evidence="2 4">Uncharacterized protein</fullName>
    </submittedName>
</protein>
<feature type="transmembrane region" description="Helical" evidence="1">
    <location>
        <begin position="66"/>
        <end position="83"/>
    </location>
</feature>
<gene>
    <name evidence="2" type="ORF">TCNE_LOCUS2223</name>
</gene>
<evidence type="ECO:0000313" key="3">
    <source>
        <dbReference type="Proteomes" id="UP000050794"/>
    </source>
</evidence>
<accession>A0A183U153</accession>
<proteinExistence type="predicted"/>
<evidence type="ECO:0000256" key="1">
    <source>
        <dbReference type="SAM" id="Phobius"/>
    </source>
</evidence>
<keyword evidence="1" id="KW-1133">Transmembrane helix</keyword>
<keyword evidence="1" id="KW-0472">Membrane</keyword>
<organism evidence="3 4">
    <name type="scientific">Toxocara canis</name>
    <name type="common">Canine roundworm</name>
    <dbReference type="NCBI Taxonomy" id="6265"/>
    <lineage>
        <taxon>Eukaryota</taxon>
        <taxon>Metazoa</taxon>
        <taxon>Ecdysozoa</taxon>
        <taxon>Nematoda</taxon>
        <taxon>Chromadorea</taxon>
        <taxon>Rhabditida</taxon>
        <taxon>Spirurina</taxon>
        <taxon>Ascaridomorpha</taxon>
        <taxon>Ascaridoidea</taxon>
        <taxon>Toxocaridae</taxon>
        <taxon>Toxocara</taxon>
    </lineage>
</organism>